<evidence type="ECO:0000313" key="2">
    <source>
        <dbReference type="WBParaSite" id="GPLIN_001479800"/>
    </source>
</evidence>
<keyword evidence="1" id="KW-1185">Reference proteome</keyword>
<name>A0A183CPJ1_GLOPA</name>
<dbReference type="Proteomes" id="UP000050741">
    <property type="component" value="Unassembled WGS sequence"/>
</dbReference>
<sequence>MQKRRDQIVLRMKNFKDFYAQLGPKTVLGDPVEFINGLPWRIMIKDCDEYVGLHLYCNGNEAGGAILICEC</sequence>
<reference evidence="1" key="2">
    <citation type="submission" date="2014-05" db="EMBL/GenBank/DDBJ databases">
        <title>The genome and life-stage specific transcriptomes of Globodera pallida elucidate key aspects of plant parasitism by a cyst nematode.</title>
        <authorList>
            <person name="Cotton J.A."/>
            <person name="Lilley C.J."/>
            <person name="Jones L.M."/>
            <person name="Kikuchi T."/>
            <person name="Reid A.J."/>
            <person name="Thorpe P."/>
            <person name="Tsai I.J."/>
            <person name="Beasley H."/>
            <person name="Blok V."/>
            <person name="Cock P.J.A."/>
            <person name="Van den Akker S.E."/>
            <person name="Holroyd N."/>
            <person name="Hunt M."/>
            <person name="Mantelin S."/>
            <person name="Naghra H."/>
            <person name="Pain A."/>
            <person name="Palomares-Rius J.E."/>
            <person name="Zarowiecki M."/>
            <person name="Berriman M."/>
            <person name="Jones J.T."/>
            <person name="Urwin P.E."/>
        </authorList>
    </citation>
    <scope>NUCLEOTIDE SEQUENCE [LARGE SCALE GENOMIC DNA]</scope>
    <source>
        <strain evidence="1">Lindley</strain>
    </source>
</reference>
<reference evidence="1" key="1">
    <citation type="submission" date="2013-12" db="EMBL/GenBank/DDBJ databases">
        <authorList>
            <person name="Aslett M."/>
        </authorList>
    </citation>
    <scope>NUCLEOTIDE SEQUENCE [LARGE SCALE GENOMIC DNA]</scope>
    <source>
        <strain evidence="1">Lindley</strain>
    </source>
</reference>
<protein>
    <submittedName>
        <fullName evidence="2">MATH domain-containing protein</fullName>
    </submittedName>
</protein>
<proteinExistence type="predicted"/>
<accession>A0A183CPJ1</accession>
<dbReference type="AlphaFoldDB" id="A0A183CPJ1"/>
<evidence type="ECO:0000313" key="1">
    <source>
        <dbReference type="Proteomes" id="UP000050741"/>
    </source>
</evidence>
<dbReference type="WBParaSite" id="GPLIN_001479800">
    <property type="protein sequence ID" value="GPLIN_001479800"/>
    <property type="gene ID" value="GPLIN_001479800"/>
</dbReference>
<organism evidence="1 2">
    <name type="scientific">Globodera pallida</name>
    <name type="common">Potato cyst nematode worm</name>
    <name type="synonym">Heterodera pallida</name>
    <dbReference type="NCBI Taxonomy" id="36090"/>
    <lineage>
        <taxon>Eukaryota</taxon>
        <taxon>Metazoa</taxon>
        <taxon>Ecdysozoa</taxon>
        <taxon>Nematoda</taxon>
        <taxon>Chromadorea</taxon>
        <taxon>Rhabditida</taxon>
        <taxon>Tylenchina</taxon>
        <taxon>Tylenchomorpha</taxon>
        <taxon>Tylenchoidea</taxon>
        <taxon>Heteroderidae</taxon>
        <taxon>Heteroderinae</taxon>
        <taxon>Globodera</taxon>
    </lineage>
</organism>
<reference evidence="2" key="3">
    <citation type="submission" date="2016-06" db="UniProtKB">
        <authorList>
            <consortium name="WormBaseParasite"/>
        </authorList>
    </citation>
    <scope>IDENTIFICATION</scope>
</reference>